<evidence type="ECO:0000256" key="1">
    <source>
        <dbReference type="SAM" id="SignalP"/>
    </source>
</evidence>
<dbReference type="EMBL" id="CP019288">
    <property type="protein sequence ID" value="QHI34688.1"/>
    <property type="molecule type" value="Genomic_DNA"/>
</dbReference>
<protein>
    <submittedName>
        <fullName evidence="2">Uncharacterized protein</fullName>
    </submittedName>
</protein>
<evidence type="ECO:0000313" key="2">
    <source>
        <dbReference type="EMBL" id="QHI34688.1"/>
    </source>
</evidence>
<gene>
    <name evidence="2" type="ORF">IMCC3317_00310</name>
</gene>
<organism evidence="2 3">
    <name type="scientific">Kordia antarctica</name>
    <dbReference type="NCBI Taxonomy" id="1218801"/>
    <lineage>
        <taxon>Bacteria</taxon>
        <taxon>Pseudomonadati</taxon>
        <taxon>Bacteroidota</taxon>
        <taxon>Flavobacteriia</taxon>
        <taxon>Flavobacteriales</taxon>
        <taxon>Flavobacteriaceae</taxon>
        <taxon>Kordia</taxon>
    </lineage>
</organism>
<dbReference type="Proteomes" id="UP000464657">
    <property type="component" value="Chromosome"/>
</dbReference>
<dbReference type="OrthoDB" id="9792992at2"/>
<evidence type="ECO:0000313" key="3">
    <source>
        <dbReference type="Proteomes" id="UP000464657"/>
    </source>
</evidence>
<dbReference type="KEGG" id="kan:IMCC3317_00310"/>
<feature type="chain" id="PRO_5029501181" evidence="1">
    <location>
        <begin position="22"/>
        <end position="200"/>
    </location>
</feature>
<keyword evidence="3" id="KW-1185">Reference proteome</keyword>
<dbReference type="AlphaFoldDB" id="A0A7L4ZCP3"/>
<accession>A0A7L4ZCP3</accession>
<keyword evidence="1" id="KW-0732">Signal</keyword>
<dbReference type="RefSeq" id="WP_160127484.1">
    <property type="nucleotide sequence ID" value="NZ_CP019288.1"/>
</dbReference>
<feature type="signal peptide" evidence="1">
    <location>
        <begin position="1"/>
        <end position="21"/>
    </location>
</feature>
<proteinExistence type="predicted"/>
<reference evidence="2 3" key="1">
    <citation type="journal article" date="2013" name="Int. J. Syst. Evol. Microbiol.">
        <title>Kordia antarctica sp. nov., isolated from Antarctic seawater.</title>
        <authorList>
            <person name="Baek K."/>
            <person name="Choi A."/>
            <person name="Kang I."/>
            <person name="Lee K."/>
            <person name="Cho J.C."/>
        </authorList>
    </citation>
    <scope>NUCLEOTIDE SEQUENCE [LARGE SCALE GENOMIC DNA]</scope>
    <source>
        <strain evidence="2 3">IMCC3317</strain>
    </source>
</reference>
<name>A0A7L4ZCP3_9FLAO</name>
<sequence length="200" mass="23851">MKKNFLLLLSLVLLTSFIQNETTDEQYLNNILQEIVASDETILEKNHKLVDGFNSALQIPARFYLDEEYLDKLSPYFKKEDIEFYRSQITKNSKVKLLKKGVFKEYEFIRRKKIVNFIAKVESDYVKEKEFDYDKLFNKKIGAIQEFGLPLVSKDGKFVVIRFFKMSSSKANKGFIRIYERVNENWVLREVVQEWNNEKK</sequence>